<dbReference type="EMBL" id="JROO01000030">
    <property type="protein sequence ID" value="KIH97989.1"/>
    <property type="molecule type" value="Genomic_DNA"/>
</dbReference>
<accession>A0A0C2FFI6</accession>
<proteinExistence type="predicted"/>
<dbReference type="Gene3D" id="2.60.120.200">
    <property type="match status" value="1"/>
</dbReference>
<evidence type="ECO:0000313" key="1">
    <source>
        <dbReference type="EMBL" id="KIH97989.1"/>
    </source>
</evidence>
<dbReference type="RefSeq" id="WP_040274537.1">
    <property type="nucleotide sequence ID" value="NZ_JROO01000030.1"/>
</dbReference>
<dbReference type="SUPFAM" id="SSF49899">
    <property type="entry name" value="Concanavalin A-like lectins/glucanases"/>
    <property type="match status" value="1"/>
</dbReference>
<comment type="caution">
    <text evidence="1">The sequence shown here is derived from an EMBL/GenBank/DDBJ whole genome shotgun (WGS) entry which is preliminary data.</text>
</comment>
<dbReference type="OrthoDB" id="9808724at2"/>
<dbReference type="InterPro" id="IPR013320">
    <property type="entry name" value="ConA-like_dom_sf"/>
</dbReference>
<dbReference type="InterPro" id="IPR009784">
    <property type="entry name" value="DUF1349"/>
</dbReference>
<dbReference type="PANTHER" id="PTHR35332:SF2">
    <property type="entry name" value="REGULATION OF ENOLASE PROTEIN 1"/>
    <property type="match status" value="1"/>
</dbReference>
<protein>
    <recommendedName>
        <fullName evidence="3">DUF1349 domain-containing protein</fullName>
    </recommendedName>
</protein>
<sequence>MSDSVSIPAFPVPLRRLNAPDPCEVEGYDRLVLGARGGTDLFVDPADGARRDSAPALVGGLEGDFRVSALVSVGLSAAFDAAVLLVYASPDAWAKLCLESSPQGRPTIVSVVNRGVSDDCNSFAADPRTEDVRLRVSRLGSAYAFHARVGESPWELIRYFALRETAEVGFCAQSPTGEGATARFEQITYSAERLADVRDGT</sequence>
<organism evidence="1 2">
    <name type="scientific">Streptomonospora alba</name>
    <dbReference type="NCBI Taxonomy" id="183763"/>
    <lineage>
        <taxon>Bacteria</taxon>
        <taxon>Bacillati</taxon>
        <taxon>Actinomycetota</taxon>
        <taxon>Actinomycetes</taxon>
        <taxon>Streptosporangiales</taxon>
        <taxon>Nocardiopsidaceae</taxon>
        <taxon>Streptomonospora</taxon>
    </lineage>
</organism>
<evidence type="ECO:0008006" key="3">
    <source>
        <dbReference type="Google" id="ProtNLM"/>
    </source>
</evidence>
<dbReference type="PANTHER" id="PTHR35332">
    <property type="entry name" value="REGULATION OF ENOLASE PROTEIN 1"/>
    <property type="match status" value="1"/>
</dbReference>
<dbReference type="Proteomes" id="UP000031675">
    <property type="component" value="Unassembled WGS sequence"/>
</dbReference>
<gene>
    <name evidence="1" type="ORF">LP52_15815</name>
</gene>
<dbReference type="Pfam" id="PF07081">
    <property type="entry name" value="DUF1349"/>
    <property type="match status" value="1"/>
</dbReference>
<name>A0A0C2FFI6_9ACTN</name>
<dbReference type="AlphaFoldDB" id="A0A0C2FFI6"/>
<dbReference type="STRING" id="183763.LP52_15815"/>
<evidence type="ECO:0000313" key="2">
    <source>
        <dbReference type="Proteomes" id="UP000031675"/>
    </source>
</evidence>
<keyword evidence="2" id="KW-1185">Reference proteome</keyword>
<reference evidence="2" key="1">
    <citation type="journal article" date="2015" name="Chem. Biol.">
        <title>Structure, bioactivity, and resistance mechanism of streptomonomicin, an unusual lasso Peptide from an understudied halophilic actinomycete.</title>
        <authorList>
            <person name="Metelev M."/>
            <person name="Tietz J.I."/>
            <person name="Melby J.O."/>
            <person name="Blair P.M."/>
            <person name="Zhu L."/>
            <person name="Livnat I."/>
            <person name="Severinov K."/>
            <person name="Mitchell D.A."/>
        </authorList>
    </citation>
    <scope>NUCLEOTIDE SEQUENCE [LARGE SCALE GENOMIC DNA]</scope>
    <source>
        <strain evidence="2">YIM 90003</strain>
    </source>
</reference>